<keyword evidence="4" id="KW-1185">Reference proteome</keyword>
<dbReference type="EMBL" id="MU154589">
    <property type="protein sequence ID" value="KAF9493186.1"/>
    <property type="molecule type" value="Genomic_DNA"/>
</dbReference>
<dbReference type="OrthoDB" id="3021659at2759"/>
<feature type="coiled-coil region" evidence="1">
    <location>
        <begin position="137"/>
        <end position="171"/>
    </location>
</feature>
<proteinExistence type="predicted"/>
<protein>
    <submittedName>
        <fullName evidence="3">Uncharacterized protein</fullName>
    </submittedName>
</protein>
<evidence type="ECO:0000313" key="3">
    <source>
        <dbReference type="EMBL" id="KAF9493186.1"/>
    </source>
</evidence>
<evidence type="ECO:0000313" key="4">
    <source>
        <dbReference type="Proteomes" id="UP000807025"/>
    </source>
</evidence>
<gene>
    <name evidence="3" type="ORF">BDN71DRAFT_1508774</name>
</gene>
<dbReference type="AlphaFoldDB" id="A0A9P5ZWR4"/>
<keyword evidence="1" id="KW-0175">Coiled coil</keyword>
<evidence type="ECO:0000256" key="2">
    <source>
        <dbReference type="SAM" id="MobiDB-lite"/>
    </source>
</evidence>
<dbReference type="Proteomes" id="UP000807025">
    <property type="component" value="Unassembled WGS sequence"/>
</dbReference>
<sequence>MKAEAFTSPRPSPYATSPHLGRSQPPRPATIHGQELTAKILLSGALDSQVTDSQYIENIISNDSEDWNQSISQPIEDAENTFPNADADDHAALIPSVKEEEVQEVSLTCSLSIAEWDLIKAIRAHAGLRTASLRDQVECMGKEYKRLQIDYKKLSEKYERGKGRNEKLEEMIGDVQFMLNTC</sequence>
<organism evidence="3 4">
    <name type="scientific">Pleurotus eryngii</name>
    <name type="common">Boletus of the steppes</name>
    <dbReference type="NCBI Taxonomy" id="5323"/>
    <lineage>
        <taxon>Eukaryota</taxon>
        <taxon>Fungi</taxon>
        <taxon>Dikarya</taxon>
        <taxon>Basidiomycota</taxon>
        <taxon>Agaricomycotina</taxon>
        <taxon>Agaricomycetes</taxon>
        <taxon>Agaricomycetidae</taxon>
        <taxon>Agaricales</taxon>
        <taxon>Pleurotineae</taxon>
        <taxon>Pleurotaceae</taxon>
        <taxon>Pleurotus</taxon>
    </lineage>
</organism>
<evidence type="ECO:0000256" key="1">
    <source>
        <dbReference type="SAM" id="Coils"/>
    </source>
</evidence>
<name>A0A9P5ZWR4_PLEER</name>
<accession>A0A9P5ZWR4</accession>
<feature type="region of interest" description="Disordered" evidence="2">
    <location>
        <begin position="1"/>
        <end position="30"/>
    </location>
</feature>
<comment type="caution">
    <text evidence="3">The sequence shown here is derived from an EMBL/GenBank/DDBJ whole genome shotgun (WGS) entry which is preliminary data.</text>
</comment>
<reference evidence="3" key="1">
    <citation type="submission" date="2020-11" db="EMBL/GenBank/DDBJ databases">
        <authorList>
            <consortium name="DOE Joint Genome Institute"/>
            <person name="Ahrendt S."/>
            <person name="Riley R."/>
            <person name="Andreopoulos W."/>
            <person name="Labutti K."/>
            <person name="Pangilinan J."/>
            <person name="Ruiz-Duenas F.J."/>
            <person name="Barrasa J.M."/>
            <person name="Sanchez-Garcia M."/>
            <person name="Camarero S."/>
            <person name="Miyauchi S."/>
            <person name="Serrano A."/>
            <person name="Linde D."/>
            <person name="Babiker R."/>
            <person name="Drula E."/>
            <person name="Ayuso-Fernandez I."/>
            <person name="Pacheco R."/>
            <person name="Padilla G."/>
            <person name="Ferreira P."/>
            <person name="Barriuso J."/>
            <person name="Kellner H."/>
            <person name="Castanera R."/>
            <person name="Alfaro M."/>
            <person name="Ramirez L."/>
            <person name="Pisabarro A.G."/>
            <person name="Kuo A."/>
            <person name="Tritt A."/>
            <person name="Lipzen A."/>
            <person name="He G."/>
            <person name="Yan M."/>
            <person name="Ng V."/>
            <person name="Cullen D."/>
            <person name="Martin F."/>
            <person name="Rosso M.-N."/>
            <person name="Henrissat B."/>
            <person name="Hibbett D."/>
            <person name="Martinez A.T."/>
            <person name="Grigoriev I.V."/>
        </authorList>
    </citation>
    <scope>NUCLEOTIDE SEQUENCE</scope>
    <source>
        <strain evidence="3">ATCC 90797</strain>
    </source>
</reference>